<proteinExistence type="inferred from homology"/>
<dbReference type="GO" id="GO:0001530">
    <property type="term" value="F:lipopolysaccharide binding"/>
    <property type="evidence" value="ECO:0007669"/>
    <property type="project" value="InterPro"/>
</dbReference>
<dbReference type="RefSeq" id="WP_014110928.1">
    <property type="nucleotide sequence ID" value="NC_016043.1"/>
</dbReference>
<dbReference type="EMBL" id="CP003059">
    <property type="protein sequence ID" value="AEP36030.1"/>
    <property type="molecule type" value="Genomic_DNA"/>
</dbReference>
<feature type="domain" description="Organic solvent tolerance-like N-terminal" evidence="5">
    <location>
        <begin position="43"/>
        <end position="158"/>
    </location>
</feature>
<protein>
    <recommendedName>
        <fullName evidence="4">Lipopolysaccharide export system protein LptA</fullName>
    </recommendedName>
</protein>
<evidence type="ECO:0000256" key="3">
    <source>
        <dbReference type="ARBA" id="ARBA00022764"/>
    </source>
</evidence>
<accession>G4QDL3</accession>
<dbReference type="GO" id="GO:0043165">
    <property type="term" value="P:Gram-negative-bacterium-type cell outer membrane assembly"/>
    <property type="evidence" value="ECO:0007669"/>
    <property type="project" value="UniProtKB-UniRule"/>
</dbReference>
<evidence type="ECO:0000313" key="6">
    <source>
        <dbReference type="EMBL" id="AEP36030.1"/>
    </source>
</evidence>
<keyword evidence="7" id="KW-1185">Reference proteome</keyword>
<comment type="function">
    <text evidence="4">Involved in the assembly of lipopolysaccharide (LPS). Required for the translocation of LPS from the inner membrane to the outer membrane.</text>
</comment>
<comment type="similarity">
    <text evidence="4">Belongs to the LptA family.</text>
</comment>
<feature type="signal peptide" evidence="4">
    <location>
        <begin position="1"/>
        <end position="21"/>
    </location>
</feature>
<dbReference type="KEGG" id="tas:TASI_0241"/>
<comment type="subcellular location">
    <subcellularLocation>
        <location evidence="4">Periplasm</location>
    </subcellularLocation>
</comment>
<dbReference type="InterPro" id="IPR052037">
    <property type="entry name" value="LPS_export_LptA"/>
</dbReference>
<dbReference type="InterPro" id="IPR014340">
    <property type="entry name" value="LptA"/>
</dbReference>
<dbReference type="STRING" id="1008459.TASI_0241"/>
<evidence type="ECO:0000259" key="5">
    <source>
        <dbReference type="Pfam" id="PF03968"/>
    </source>
</evidence>
<dbReference type="eggNOG" id="COG1934">
    <property type="taxonomic scope" value="Bacteria"/>
</dbReference>
<reference evidence="6 7" key="2">
    <citation type="journal article" date="2012" name="PLoS ONE">
        <title>Genomic characterization of the taylorella genus.</title>
        <authorList>
            <person name="Hebert L."/>
            <person name="Moumen B."/>
            <person name="Pons N."/>
            <person name="Duquesne F."/>
            <person name="Breuil M.F."/>
            <person name="Goux D."/>
            <person name="Batto J.M."/>
            <person name="Laugier C."/>
            <person name="Renault P."/>
            <person name="Petry S."/>
        </authorList>
    </citation>
    <scope>NUCLEOTIDE SEQUENCE [LARGE SCALE GENOMIC DNA]</scope>
    <source>
        <strain evidence="6 7">MCE3</strain>
    </source>
</reference>
<dbReference type="GO" id="GO:0009279">
    <property type="term" value="C:cell outer membrane"/>
    <property type="evidence" value="ECO:0007669"/>
    <property type="project" value="TreeGrafter"/>
</dbReference>
<dbReference type="GO" id="GO:0030288">
    <property type="term" value="C:outer membrane-bounded periplasmic space"/>
    <property type="evidence" value="ECO:0007669"/>
    <property type="project" value="TreeGrafter"/>
</dbReference>
<dbReference type="Pfam" id="PF03968">
    <property type="entry name" value="LptD_N"/>
    <property type="match status" value="1"/>
</dbReference>
<evidence type="ECO:0000313" key="7">
    <source>
        <dbReference type="Proteomes" id="UP000009284"/>
    </source>
</evidence>
<keyword evidence="3 4" id="KW-0574">Periplasm</keyword>
<evidence type="ECO:0000256" key="4">
    <source>
        <dbReference type="HAMAP-Rule" id="MF_01914"/>
    </source>
</evidence>
<dbReference type="HAMAP" id="MF_01914">
    <property type="entry name" value="LPS_assembly_LptA"/>
    <property type="match status" value="1"/>
</dbReference>
<dbReference type="GO" id="GO:0017089">
    <property type="term" value="F:glycolipid transfer activity"/>
    <property type="evidence" value="ECO:0007669"/>
    <property type="project" value="TreeGrafter"/>
</dbReference>
<dbReference type="InterPro" id="IPR005653">
    <property type="entry name" value="OstA-like_N"/>
</dbReference>
<reference key="1">
    <citation type="submission" date="2011-09" db="EMBL/GenBank/DDBJ databases">
        <title>Genomic characterization of the Taylorella genus.</title>
        <authorList>
            <person name="Hebert L."/>
            <person name="Moumen B."/>
            <person name="Pons N."/>
            <person name="Duquesne F."/>
            <person name="Breuil M.-F."/>
            <person name="Goux D."/>
            <person name="Batto J.-M."/>
            <person name="Renault P."/>
            <person name="Laugier C."/>
            <person name="Petry S."/>
        </authorList>
    </citation>
    <scope>NUCLEOTIDE SEQUENCE</scope>
    <source>
        <strain>MCE3</strain>
    </source>
</reference>
<sequence length="206" mass="22660" precursor="true">MNSRLLYFLLASIFSTSVVHAQGLKDLMNTGSSKGAEEPKTTVLSDSLQYNKNTNETVFSGNVILQRGLMKLTADELHITENSDGTQRGEAVVGPKKKVEFFNERPEQYELLKGSGKSAIYDGSSDQIILKGNAIITRSVCGYIVDSISGEEIIFDNANNTYTAKRSNSSRVRSVLEPRANGNKALEECKKKYNGKPMPSIIKDKV</sequence>
<name>G4QDL3_TAYAM</name>
<dbReference type="Gene3D" id="2.60.450.10">
    <property type="entry name" value="Lipopolysaccharide (LPS) transport protein A like domain"/>
    <property type="match status" value="1"/>
</dbReference>
<feature type="chain" id="PRO_5009012861" description="Lipopolysaccharide export system protein LptA" evidence="4">
    <location>
        <begin position="22"/>
        <end position="206"/>
    </location>
</feature>
<dbReference type="OrthoDB" id="5294855at2"/>
<dbReference type="PANTHER" id="PTHR36504:SF1">
    <property type="entry name" value="LIPOPOLYSACCHARIDE EXPORT SYSTEM PROTEIN LPTA"/>
    <property type="match status" value="1"/>
</dbReference>
<comment type="subunit">
    <text evidence="4">Component of the lipopolysaccharide transport and assembly complex.</text>
</comment>
<dbReference type="NCBIfam" id="TIGR03002">
    <property type="entry name" value="outer_YhbN_LptA"/>
    <property type="match status" value="1"/>
</dbReference>
<dbReference type="HOGENOM" id="CLU_095993_1_0_4"/>
<keyword evidence="2 4" id="KW-0732">Signal</keyword>
<dbReference type="GO" id="GO:0015920">
    <property type="term" value="P:lipopolysaccharide transport"/>
    <property type="evidence" value="ECO:0007669"/>
    <property type="project" value="UniProtKB-UniRule"/>
</dbReference>
<evidence type="ECO:0000256" key="2">
    <source>
        <dbReference type="ARBA" id="ARBA00022729"/>
    </source>
</evidence>
<keyword evidence="1 4" id="KW-0813">Transport</keyword>
<evidence type="ECO:0000256" key="1">
    <source>
        <dbReference type="ARBA" id="ARBA00022448"/>
    </source>
</evidence>
<organism evidence="6 7">
    <name type="scientific">Taylorella asinigenitalis (strain MCE3)</name>
    <dbReference type="NCBI Taxonomy" id="1008459"/>
    <lineage>
        <taxon>Bacteria</taxon>
        <taxon>Pseudomonadati</taxon>
        <taxon>Pseudomonadota</taxon>
        <taxon>Betaproteobacteria</taxon>
        <taxon>Burkholderiales</taxon>
        <taxon>Alcaligenaceae</taxon>
        <taxon>Taylorella</taxon>
    </lineage>
</organism>
<gene>
    <name evidence="4" type="primary">lptA</name>
    <name evidence="6" type="ordered locus">TASI_0241</name>
</gene>
<dbReference type="Proteomes" id="UP000009284">
    <property type="component" value="Chromosome"/>
</dbReference>
<dbReference type="PANTHER" id="PTHR36504">
    <property type="entry name" value="LIPOPOLYSACCHARIDE EXPORT SYSTEM PROTEIN LPTA"/>
    <property type="match status" value="1"/>
</dbReference>
<dbReference type="AlphaFoldDB" id="G4QDL3"/>